<dbReference type="AlphaFoldDB" id="A0A0W1R3P7"/>
<reference evidence="1 2" key="1">
    <citation type="submission" date="2015-12" db="EMBL/GenBank/DDBJ databases">
        <title>Haloprofundus marisrubri gen. nov., sp. nov., an extremely halophilic archaeon isolated from the Discovery deep brine-seawater interface in the Red Sea.</title>
        <authorList>
            <person name="Zhang G."/>
            <person name="Stingl U."/>
            <person name="Rashid M."/>
        </authorList>
    </citation>
    <scope>NUCLEOTIDE SEQUENCE [LARGE SCALE GENOMIC DNA]</scope>
    <source>
        <strain evidence="1 2">SB9</strain>
    </source>
</reference>
<name>A0A0W1R3P7_9EURY</name>
<dbReference type="OrthoDB" id="225507at2157"/>
<organism evidence="1 2">
    <name type="scientific">Haloprofundus marisrubri</name>
    <dbReference type="NCBI Taxonomy" id="1514971"/>
    <lineage>
        <taxon>Archaea</taxon>
        <taxon>Methanobacteriati</taxon>
        <taxon>Methanobacteriota</taxon>
        <taxon>Stenosarchaea group</taxon>
        <taxon>Halobacteria</taxon>
        <taxon>Halobacteriales</taxon>
        <taxon>Haloferacaceae</taxon>
        <taxon>Haloprofundus</taxon>
    </lineage>
</organism>
<sequence length="175" mass="19676">MDILRYLLDNPDPPEEPPRTQRRDRYYDETRDASAVTVFWEDVSALKTLLDAEATTPMPDGETLSVDSVPSDVPTDDLSLRMAHEQLLSELNRLSTEWEAQLDSSPASVWLPADYSVRMQLYLRHCENRAGNPTDEFEPSESFGRVRSLVNRCTVADSDDAASAFVGSEHVPLSE</sequence>
<accession>A0A0W1R3P7</accession>
<comment type="caution">
    <text evidence="1">The sequence shown here is derived from an EMBL/GenBank/DDBJ whole genome shotgun (WGS) entry which is preliminary data.</text>
</comment>
<evidence type="ECO:0000313" key="2">
    <source>
        <dbReference type="Proteomes" id="UP000054387"/>
    </source>
</evidence>
<evidence type="ECO:0000313" key="1">
    <source>
        <dbReference type="EMBL" id="KTG07777.1"/>
    </source>
</evidence>
<gene>
    <name evidence="1" type="ORF">AUR64_02765</name>
</gene>
<dbReference type="EMBL" id="LOPU01000040">
    <property type="protein sequence ID" value="KTG07777.1"/>
    <property type="molecule type" value="Genomic_DNA"/>
</dbReference>
<proteinExistence type="predicted"/>
<protein>
    <submittedName>
        <fullName evidence="1">Uncharacterized protein</fullName>
    </submittedName>
</protein>
<dbReference type="RefSeq" id="WP_058583608.1">
    <property type="nucleotide sequence ID" value="NZ_LOPU01000040.1"/>
</dbReference>
<keyword evidence="2" id="KW-1185">Reference proteome</keyword>
<dbReference type="Proteomes" id="UP000054387">
    <property type="component" value="Unassembled WGS sequence"/>
</dbReference>